<dbReference type="PRINTS" id="PR00700">
    <property type="entry name" value="PRTYPHPHTASE"/>
</dbReference>
<dbReference type="Pfam" id="PF00084">
    <property type="entry name" value="Sushi"/>
    <property type="match status" value="3"/>
</dbReference>
<dbReference type="PROSITE" id="PS50026">
    <property type="entry name" value="EGF_3"/>
    <property type="match status" value="1"/>
</dbReference>
<sequence length="1782" mass="197405">MVSCPSLQLSNGQIRCPTSSCPGNSCPFAKQCTFSCNTGYRLSGSQSSTCSAQGTWKYSSNTQPSCHTISCSSLQLSNVKIRCPTSSCFGNSCPFATQCTFSCNTGYRLSGSQSSRCSAQDTWQYSLNIQPRCDRVSCSKGSLQNGQISCDNQCHSTYCYYGRTCTYSCNTDFELTGSSSSTCSAQGTWNYATKPTCVYQWNKKSTCEYFIGKSFKFPSEAESFCQSRGSTLSILKTNAQLQYVQTLLAYGLYYIGFSKTAGSWSWADNSQLGRSFTQAEMPSYDCGTISTTTFAPVPCNIARKFVCERAVPRSSPCTLNSCQHGGTCTILGCSYKCSCLRQYVGLQCESKIMEINTAGSTLRIAKGETATLTIHVINRSNGRIACKVNKGTSVKKKWTVSRTTKTINYETVLQKSTDYDISCSIDTFIPPIVEAKAVSVYVTETAGVRVSRQKMTVLWNETLTNCSIACYTSGNPLPRAIWRRGSTIVSKKKYYDVYQSYPLRNKSCLNFMRPYFASGGEYKCTGTVNETIATTNVNIAVKGAPRSVTWNINTNVPSSGNSVKFLCQFNGIPKPYISWKFANGSELPKTSQYVVSTVSSSHEYEAKSELNVYGTLCKATAMQKFQCFATNSYTHAPVQSEVYNILHIAATSSPSSLTCSEAVSFCQSQGNNFPMATNTTHLKRIFVNSGLGNNMYFWMSSSSLQYFPLWQSNSHPKNCFRVYAYSKNDIRASYSNENNVARAVCELPPAPASSFNVSSDECDGSIIHVEWSLMAGASSLAHKVYYNSKYKVVLPSQTKTTIASLNTSQTYDISVMPMYEGCQLAWPLQTTTITLSKISLPTPQVTISLIGSTCNVQWNVNDAFHVGSYQVTFGAQIRNSRSNEPAQQHSVDKIDRKLTYYEIKNLTANTNYSVRVTALPFTKCSSKIPVAVSNFASGTCITPIQGPSQISLPTIPGSFGNGAKIRLPAVSERNGLISCYVLVVLKVTNSSQNVTRNITDIKQGSDVVRDGEQYIAVATRSESADITLGDGTSTCCDASQASGIGNCQNQTTSRQRRNAGNVIRGQNRPLQNEAKYQYYVMTATPGDTGTIYTASPISEPVTSAAPQPHSSSDLGLYIALAIVALLVIIAIILIVVYRRPIRRRLRRTKSGGARNGAARNVNQMRPVRRPSNREDSFESVSGDEDAMNQAGEKLNEFFISADSLLQTYKNKRAKEDRLFVDEFKKVLPELVTKAKVSTEYGKVAQQHRKNRFKNILPSDEARVVLSKSSDVMSDYINASYINGYSVPKKYIATQGPTESTCNDFWRMVTDKKCSIIVMLTQLTENHKEKCVKYWPEIGIQCQYGNCTVMTTNESAFGDVICRTFRVTMSRFNNPFEVKQLQYLGWPDHGIPHTTSSIFWLHKLAVGGHAVSGGPLLVHCSAGIGRTGTFIALDFLGEQMEAEGRVNVLAAVFQMRLNRTEMVQTLGQYVFVHKLIAELKAFGNTDVEAFEFTTQYDNLKIIDDSLHVSRLKIQFDRLDIVPPSLKETKAGRKAINKAFNVDSSVLPYDHSLAFVGMLSTDKEIPYLNGSSVPAYNFGFYYIVAQSPPECNLNTFWRCVTDNAIHCIVMLEEESSCSKYWLGQKAALFPEFNVEIVGLNKCHGYLERDMQVTRNSSTAQHHVKQFVFNSWKSVQPVPETSAFLEIISKVERFQAGATDVRGKRIIALVHSSDGSSRTGMFCGVANLLERLKNENKVDVMREVKNLRDLRPRMVGSVEQYEFCYEAVLQYVQSFDTYGNFKSSE</sequence>
<keyword evidence="5" id="KW-0378">Hydrolase</keyword>
<dbReference type="InterPro" id="IPR003595">
    <property type="entry name" value="Tyr_Pase_cat"/>
</dbReference>
<dbReference type="InterPro" id="IPR016186">
    <property type="entry name" value="C-type_lectin-like/link_sf"/>
</dbReference>
<feature type="domain" description="EGF-like" evidence="17">
    <location>
        <begin position="313"/>
        <end position="349"/>
    </location>
</feature>
<dbReference type="InterPro" id="IPR000242">
    <property type="entry name" value="PTP_cat"/>
</dbReference>
<dbReference type="InterPro" id="IPR016187">
    <property type="entry name" value="CTDL_fold"/>
</dbReference>
<dbReference type="EMBL" id="LR789435">
    <property type="protein sequence ID" value="CAB3265297.1"/>
    <property type="molecule type" value="mRNA"/>
</dbReference>
<dbReference type="GO" id="GO:0004725">
    <property type="term" value="F:protein tyrosine phosphatase activity"/>
    <property type="evidence" value="ECO:0007669"/>
    <property type="project" value="UniProtKB-EC"/>
</dbReference>
<comment type="function">
    <text evidence="11">Tyrosine-protein phosphatase targeted to sites of actin polymerization in response of varied extracellular stimuli. Has tyrosine phosphatase activity towards various tyrosyl phosphorylated substrates.</text>
</comment>
<keyword evidence="9" id="KW-0393">Immunoglobulin domain</keyword>
<dbReference type="InterPro" id="IPR036116">
    <property type="entry name" value="FN3_sf"/>
</dbReference>
<dbReference type="SUPFAM" id="SSF48726">
    <property type="entry name" value="Immunoglobulin"/>
    <property type="match status" value="2"/>
</dbReference>
<evidence type="ECO:0000259" key="21">
    <source>
        <dbReference type="PROSITE" id="PS50835"/>
    </source>
</evidence>
<evidence type="ECO:0000256" key="7">
    <source>
        <dbReference type="ARBA" id="ARBA00023136"/>
    </source>
</evidence>
<gene>
    <name evidence="23" type="primary">Ptpre-009</name>
</gene>
<evidence type="ECO:0000256" key="15">
    <source>
        <dbReference type="SAM" id="MobiDB-lite"/>
    </source>
</evidence>
<evidence type="ECO:0000259" key="20">
    <source>
        <dbReference type="PROSITE" id="PS50056"/>
    </source>
</evidence>
<keyword evidence="23" id="KW-0675">Receptor</keyword>
<dbReference type="CDD" id="cd00054">
    <property type="entry name" value="EGF_CA"/>
    <property type="match status" value="1"/>
</dbReference>
<dbReference type="InterPro" id="IPR050348">
    <property type="entry name" value="Protein-Tyr_Phosphatase"/>
</dbReference>
<evidence type="ECO:0000256" key="12">
    <source>
        <dbReference type="ARBA" id="ARBA00072470"/>
    </source>
</evidence>
<keyword evidence="6" id="KW-0904">Protein phosphatase</keyword>
<dbReference type="InterPro" id="IPR035976">
    <property type="entry name" value="Sushi/SCR/CCP_sf"/>
</dbReference>
<feature type="domain" description="Tyrosine specific protein phosphatases" evidence="20">
    <location>
        <begin position="1679"/>
        <end position="1759"/>
    </location>
</feature>
<dbReference type="SMART" id="SM00404">
    <property type="entry name" value="PTPc_motif"/>
    <property type="match status" value="2"/>
</dbReference>
<evidence type="ECO:0000313" key="23">
    <source>
        <dbReference type="EMBL" id="CAB3265297.1"/>
    </source>
</evidence>
<dbReference type="SMART" id="SM00194">
    <property type="entry name" value="PTPc"/>
    <property type="match status" value="2"/>
</dbReference>
<keyword evidence="14" id="KW-0768">Sushi</keyword>
<feature type="domain" description="Sushi" evidence="22">
    <location>
        <begin position="14"/>
        <end position="68"/>
    </location>
</feature>
<evidence type="ECO:0000259" key="22">
    <source>
        <dbReference type="PROSITE" id="PS50923"/>
    </source>
</evidence>
<evidence type="ECO:0000256" key="10">
    <source>
        <dbReference type="ARBA" id="ARBA00051722"/>
    </source>
</evidence>
<dbReference type="SMART" id="SM00034">
    <property type="entry name" value="CLECT"/>
    <property type="match status" value="1"/>
</dbReference>
<dbReference type="InterPro" id="IPR029021">
    <property type="entry name" value="Prot-tyrosine_phosphatase-like"/>
</dbReference>
<dbReference type="SUPFAM" id="SSF56436">
    <property type="entry name" value="C-type lectin-like"/>
    <property type="match status" value="2"/>
</dbReference>
<evidence type="ECO:0000256" key="2">
    <source>
        <dbReference type="ARBA" id="ARBA00009580"/>
    </source>
</evidence>
<evidence type="ECO:0000256" key="6">
    <source>
        <dbReference type="ARBA" id="ARBA00022912"/>
    </source>
</evidence>
<dbReference type="InterPro" id="IPR013783">
    <property type="entry name" value="Ig-like_fold"/>
</dbReference>
<dbReference type="InterPro" id="IPR016130">
    <property type="entry name" value="Tyr_Pase_AS"/>
</dbReference>
<dbReference type="PROSITE" id="PS00022">
    <property type="entry name" value="EGF_1"/>
    <property type="match status" value="1"/>
</dbReference>
<dbReference type="SMART" id="SM00181">
    <property type="entry name" value="EGF"/>
    <property type="match status" value="3"/>
</dbReference>
<dbReference type="Gene3D" id="2.10.70.10">
    <property type="entry name" value="Complement Module, domain 1"/>
    <property type="match status" value="3"/>
</dbReference>
<evidence type="ECO:0000259" key="17">
    <source>
        <dbReference type="PROSITE" id="PS50026"/>
    </source>
</evidence>
<reference evidence="23" key="1">
    <citation type="submission" date="2020-04" db="EMBL/GenBank/DDBJ databases">
        <authorList>
            <person name="Neveu A P."/>
        </authorList>
    </citation>
    <scope>NUCLEOTIDE SEQUENCE</scope>
    <source>
        <tissue evidence="23">Whole embryo</tissue>
    </source>
</reference>
<dbReference type="CDD" id="cd00047">
    <property type="entry name" value="PTPc"/>
    <property type="match status" value="2"/>
</dbReference>
<dbReference type="Gene3D" id="2.10.25.10">
    <property type="entry name" value="Laminin"/>
    <property type="match status" value="1"/>
</dbReference>
<dbReference type="PROSITE" id="PS00383">
    <property type="entry name" value="TYR_PHOSPHATASE_1"/>
    <property type="match status" value="1"/>
</dbReference>
<evidence type="ECO:0000256" key="3">
    <source>
        <dbReference type="ARBA" id="ARBA00013064"/>
    </source>
</evidence>
<comment type="subcellular location">
    <subcellularLocation>
        <location evidence="1">Membrane</location>
        <topology evidence="1">Single-pass membrane protein</topology>
    </subcellularLocation>
</comment>
<dbReference type="EC" id="3.1.3.48" evidence="3"/>
<comment type="similarity">
    <text evidence="2">Belongs to the protein-tyrosine phosphatase family.</text>
</comment>
<evidence type="ECO:0000256" key="4">
    <source>
        <dbReference type="ARBA" id="ARBA00022729"/>
    </source>
</evidence>
<evidence type="ECO:0000256" key="11">
    <source>
        <dbReference type="ARBA" id="ARBA00058215"/>
    </source>
</evidence>
<evidence type="ECO:0000256" key="13">
    <source>
        <dbReference type="PROSITE-ProRule" id="PRU00076"/>
    </source>
</evidence>
<feature type="domain" description="C-type lectin" evidence="18">
    <location>
        <begin position="203"/>
        <end position="308"/>
    </location>
</feature>
<feature type="transmembrane region" description="Helical" evidence="16">
    <location>
        <begin position="1114"/>
        <end position="1137"/>
    </location>
</feature>
<evidence type="ECO:0000256" key="1">
    <source>
        <dbReference type="ARBA" id="ARBA00004167"/>
    </source>
</evidence>
<dbReference type="PROSITE" id="PS50835">
    <property type="entry name" value="IG_LIKE"/>
    <property type="match status" value="2"/>
</dbReference>
<dbReference type="SUPFAM" id="SSF57196">
    <property type="entry name" value="EGF/Laminin"/>
    <property type="match status" value="1"/>
</dbReference>
<dbReference type="Pfam" id="PF00102">
    <property type="entry name" value="Y_phosphatase"/>
    <property type="match status" value="2"/>
</dbReference>
<dbReference type="SUPFAM" id="SSF52799">
    <property type="entry name" value="(Phosphotyrosine protein) phosphatases II"/>
    <property type="match status" value="2"/>
</dbReference>
<dbReference type="SMART" id="SM00032">
    <property type="entry name" value="CCP"/>
    <property type="match status" value="3"/>
</dbReference>
<dbReference type="PROSITE" id="PS50056">
    <property type="entry name" value="TYR_PHOSPHATASE_2"/>
    <property type="match status" value="2"/>
</dbReference>
<dbReference type="PROSITE" id="PS50055">
    <property type="entry name" value="TYR_PHOSPHATASE_PTP"/>
    <property type="match status" value="2"/>
</dbReference>
<feature type="domain" description="Tyrosine-protein phosphatase" evidence="19">
    <location>
        <begin position="1510"/>
        <end position="1768"/>
    </location>
</feature>
<feature type="region of interest" description="Disordered" evidence="15">
    <location>
        <begin position="1149"/>
        <end position="1182"/>
    </location>
</feature>
<dbReference type="InterPro" id="IPR000387">
    <property type="entry name" value="Tyr_Pase_dom"/>
</dbReference>
<dbReference type="PANTHER" id="PTHR19134:SF562">
    <property type="entry name" value="PROTEIN-TYROSINE-PHOSPHATASE"/>
    <property type="match status" value="1"/>
</dbReference>
<feature type="disulfide bond" evidence="13">
    <location>
        <begin position="339"/>
        <end position="348"/>
    </location>
</feature>
<dbReference type="Gene3D" id="3.90.190.10">
    <property type="entry name" value="Protein tyrosine phosphatase superfamily"/>
    <property type="match status" value="2"/>
</dbReference>
<evidence type="ECO:0000259" key="18">
    <source>
        <dbReference type="PROSITE" id="PS50041"/>
    </source>
</evidence>
<protein>
    <recommendedName>
        <fullName evidence="12">Tyrosine-protein phosphatase non-receptor type 20</fullName>
        <ecNumber evidence="3">3.1.3.48</ecNumber>
    </recommendedName>
</protein>
<dbReference type="InterPro" id="IPR000436">
    <property type="entry name" value="Sushi_SCR_CCP_dom"/>
</dbReference>
<dbReference type="PROSITE" id="PS50923">
    <property type="entry name" value="SUSHI"/>
    <property type="match status" value="3"/>
</dbReference>
<feature type="domain" description="Sushi" evidence="22">
    <location>
        <begin position="136"/>
        <end position="199"/>
    </location>
</feature>
<evidence type="ECO:0000256" key="14">
    <source>
        <dbReference type="PROSITE-ProRule" id="PRU00302"/>
    </source>
</evidence>
<dbReference type="InterPro" id="IPR003961">
    <property type="entry name" value="FN3_dom"/>
</dbReference>
<dbReference type="FunFam" id="3.90.190.10:FF:000102">
    <property type="entry name" value="Receptor-type tyrosine-protein phosphatase"/>
    <property type="match status" value="1"/>
</dbReference>
<organism evidence="23">
    <name type="scientific">Phallusia mammillata</name>
    <dbReference type="NCBI Taxonomy" id="59560"/>
    <lineage>
        <taxon>Eukaryota</taxon>
        <taxon>Metazoa</taxon>
        <taxon>Chordata</taxon>
        <taxon>Tunicata</taxon>
        <taxon>Ascidiacea</taxon>
        <taxon>Phlebobranchia</taxon>
        <taxon>Ascidiidae</taxon>
        <taxon>Phallusia</taxon>
    </lineage>
</organism>
<comment type="catalytic activity">
    <reaction evidence="10">
        <text>O-phospho-L-tyrosyl-[protein] + H2O = L-tyrosyl-[protein] + phosphate</text>
        <dbReference type="Rhea" id="RHEA:10684"/>
        <dbReference type="Rhea" id="RHEA-COMP:10136"/>
        <dbReference type="Rhea" id="RHEA-COMP:20101"/>
        <dbReference type="ChEBI" id="CHEBI:15377"/>
        <dbReference type="ChEBI" id="CHEBI:43474"/>
        <dbReference type="ChEBI" id="CHEBI:46858"/>
        <dbReference type="ChEBI" id="CHEBI:61978"/>
        <dbReference type="EC" id="3.1.3.48"/>
    </reaction>
</comment>
<name>A0A6F9DPD4_9ASCI</name>
<evidence type="ECO:0000259" key="19">
    <source>
        <dbReference type="PROSITE" id="PS50055"/>
    </source>
</evidence>
<feature type="domain" description="Ig-like" evidence="21">
    <location>
        <begin position="545"/>
        <end position="643"/>
    </location>
</feature>
<feature type="domain" description="Tyrosine-protein phosphatase" evidence="19">
    <location>
        <begin position="1219"/>
        <end position="1478"/>
    </location>
</feature>
<keyword evidence="8 13" id="KW-1015">Disulfide bond</keyword>
<keyword evidence="4" id="KW-0732">Signal</keyword>
<dbReference type="InterPro" id="IPR007110">
    <property type="entry name" value="Ig-like_dom"/>
</dbReference>
<keyword evidence="16" id="KW-1133">Transmembrane helix</keyword>
<keyword evidence="13" id="KW-0245">EGF-like domain</keyword>
<dbReference type="CDD" id="cd00063">
    <property type="entry name" value="FN3"/>
    <property type="match status" value="1"/>
</dbReference>
<keyword evidence="7 16" id="KW-0472">Membrane</keyword>
<dbReference type="SUPFAM" id="SSF49265">
    <property type="entry name" value="Fibronectin type III"/>
    <property type="match status" value="1"/>
</dbReference>
<dbReference type="Gene3D" id="2.60.40.10">
    <property type="entry name" value="Immunoglobulins"/>
    <property type="match status" value="3"/>
</dbReference>
<dbReference type="PROSITE" id="PS50041">
    <property type="entry name" value="C_TYPE_LECTIN_2"/>
    <property type="match status" value="1"/>
</dbReference>
<feature type="domain" description="Tyrosine specific protein phosphatases" evidence="20">
    <location>
        <begin position="1411"/>
        <end position="1469"/>
    </location>
</feature>
<evidence type="ECO:0000256" key="8">
    <source>
        <dbReference type="ARBA" id="ARBA00023157"/>
    </source>
</evidence>
<keyword evidence="16" id="KW-0812">Transmembrane</keyword>
<dbReference type="Gene3D" id="3.10.100.10">
    <property type="entry name" value="Mannose-Binding Protein A, subunit A"/>
    <property type="match status" value="1"/>
</dbReference>
<feature type="domain" description="Sushi" evidence="22">
    <location>
        <begin position="81"/>
        <end position="135"/>
    </location>
</feature>
<accession>A0A6F9DPD4</accession>
<dbReference type="CDD" id="cd00033">
    <property type="entry name" value="CCP"/>
    <property type="match status" value="3"/>
</dbReference>
<dbReference type="PANTHER" id="PTHR19134">
    <property type="entry name" value="RECEPTOR-TYPE TYROSINE-PROTEIN PHOSPHATASE"/>
    <property type="match status" value="1"/>
</dbReference>
<dbReference type="InterPro" id="IPR001304">
    <property type="entry name" value="C-type_lectin-like"/>
</dbReference>
<evidence type="ECO:0000256" key="16">
    <source>
        <dbReference type="SAM" id="Phobius"/>
    </source>
</evidence>
<dbReference type="InterPro" id="IPR036179">
    <property type="entry name" value="Ig-like_dom_sf"/>
</dbReference>
<dbReference type="InterPro" id="IPR000742">
    <property type="entry name" value="EGF"/>
</dbReference>
<feature type="domain" description="Ig-like" evidence="21">
    <location>
        <begin position="430"/>
        <end position="540"/>
    </location>
</feature>
<dbReference type="SUPFAM" id="SSF57535">
    <property type="entry name" value="Complement control module/SCR domain"/>
    <property type="match status" value="3"/>
</dbReference>
<evidence type="ECO:0000256" key="5">
    <source>
        <dbReference type="ARBA" id="ARBA00022801"/>
    </source>
</evidence>
<dbReference type="SMART" id="SM00060">
    <property type="entry name" value="FN3"/>
    <property type="match status" value="2"/>
</dbReference>
<evidence type="ECO:0000256" key="9">
    <source>
        <dbReference type="ARBA" id="ARBA00023319"/>
    </source>
</evidence>
<dbReference type="GO" id="GO:0016020">
    <property type="term" value="C:membrane"/>
    <property type="evidence" value="ECO:0007669"/>
    <property type="project" value="UniProtKB-SubCell"/>
</dbReference>
<comment type="caution">
    <text evidence="13">Lacks conserved residue(s) required for the propagation of feature annotation.</text>
</comment>
<proteinExistence type="evidence at transcript level"/>